<evidence type="ECO:0000259" key="3">
    <source>
        <dbReference type="Pfam" id="PF01965"/>
    </source>
</evidence>
<feature type="domain" description="DJ-1/PfpI" evidence="3">
    <location>
        <begin position="3"/>
        <end position="175"/>
    </location>
</feature>
<evidence type="ECO:0000256" key="1">
    <source>
        <dbReference type="ARBA" id="ARBA00013134"/>
    </source>
</evidence>
<evidence type="ECO:0000313" key="4">
    <source>
        <dbReference type="EMBL" id="TEB32714.1"/>
    </source>
</evidence>
<dbReference type="InterPro" id="IPR002818">
    <property type="entry name" value="DJ-1/PfpI"/>
</dbReference>
<comment type="catalytic activity">
    <reaction evidence="2">
        <text>methylglyoxal + H2O = (R)-lactate + H(+)</text>
        <dbReference type="Rhea" id="RHEA:27754"/>
        <dbReference type="ChEBI" id="CHEBI:15377"/>
        <dbReference type="ChEBI" id="CHEBI:15378"/>
        <dbReference type="ChEBI" id="CHEBI:16004"/>
        <dbReference type="ChEBI" id="CHEBI:17158"/>
        <dbReference type="EC" id="4.2.1.130"/>
    </reaction>
</comment>
<dbReference type="GO" id="GO:0005634">
    <property type="term" value="C:nucleus"/>
    <property type="evidence" value="ECO:0007669"/>
    <property type="project" value="TreeGrafter"/>
</dbReference>
<protein>
    <recommendedName>
        <fullName evidence="1">D-lactate dehydratase</fullName>
        <ecNumber evidence="1">4.2.1.130</ecNumber>
    </recommendedName>
</protein>
<proteinExistence type="predicted"/>
<keyword evidence="5" id="KW-1185">Reference proteome</keyword>
<dbReference type="OrthoDB" id="543156at2759"/>
<organism evidence="4 5">
    <name type="scientific">Coprinellus micaceus</name>
    <name type="common">Glistening ink-cap mushroom</name>
    <name type="synonym">Coprinus micaceus</name>
    <dbReference type="NCBI Taxonomy" id="71717"/>
    <lineage>
        <taxon>Eukaryota</taxon>
        <taxon>Fungi</taxon>
        <taxon>Dikarya</taxon>
        <taxon>Basidiomycota</taxon>
        <taxon>Agaricomycotina</taxon>
        <taxon>Agaricomycetes</taxon>
        <taxon>Agaricomycetidae</taxon>
        <taxon>Agaricales</taxon>
        <taxon>Agaricineae</taxon>
        <taxon>Psathyrellaceae</taxon>
        <taxon>Coprinellus</taxon>
    </lineage>
</organism>
<dbReference type="InterPro" id="IPR006287">
    <property type="entry name" value="DJ-1"/>
</dbReference>
<evidence type="ECO:0000256" key="2">
    <source>
        <dbReference type="ARBA" id="ARBA00048082"/>
    </source>
</evidence>
<dbReference type="EMBL" id="QPFP01000014">
    <property type="protein sequence ID" value="TEB32714.1"/>
    <property type="molecule type" value="Genomic_DNA"/>
</dbReference>
<sequence>MPSALVLLADGTEEMEFTIAYDTLVRAGVDTQSVYVPPDNGGTKAVSPPVAKGSRGINIMPDAYLDPTTCGPARYDLLVIPGGAIGAKTMSGNLVVHKLVRDFIAKGKYVGMICAGILAALSSGLPSQPLTSHPSVKEDLQVDFQYSEDPVVVSGHLVTTRGPGTTFQFALTLVELLCGKEKREEVRGPMVFPADTPW</sequence>
<dbReference type="PANTHER" id="PTHR48094:SF12">
    <property type="entry name" value="PARKINSON DISEASE PROTEIN 7 HOMOLOG"/>
    <property type="match status" value="1"/>
</dbReference>
<dbReference type="AlphaFoldDB" id="A0A4Y7TFG7"/>
<dbReference type="GO" id="GO:0019172">
    <property type="term" value="F:glyoxalase III activity"/>
    <property type="evidence" value="ECO:0007669"/>
    <property type="project" value="UniProtKB-EC"/>
</dbReference>
<accession>A0A4Y7TFG7</accession>
<dbReference type="InterPro" id="IPR029062">
    <property type="entry name" value="Class_I_gatase-like"/>
</dbReference>
<dbReference type="SUPFAM" id="SSF52317">
    <property type="entry name" value="Class I glutamine amidotransferase-like"/>
    <property type="match status" value="1"/>
</dbReference>
<dbReference type="NCBIfam" id="TIGR01383">
    <property type="entry name" value="not_thiJ"/>
    <property type="match status" value="1"/>
</dbReference>
<reference evidence="4 5" key="1">
    <citation type="journal article" date="2019" name="Nat. Ecol. Evol.">
        <title>Megaphylogeny resolves global patterns of mushroom evolution.</title>
        <authorList>
            <person name="Varga T."/>
            <person name="Krizsan K."/>
            <person name="Foldi C."/>
            <person name="Dima B."/>
            <person name="Sanchez-Garcia M."/>
            <person name="Sanchez-Ramirez S."/>
            <person name="Szollosi G.J."/>
            <person name="Szarkandi J.G."/>
            <person name="Papp V."/>
            <person name="Albert L."/>
            <person name="Andreopoulos W."/>
            <person name="Angelini C."/>
            <person name="Antonin V."/>
            <person name="Barry K.W."/>
            <person name="Bougher N.L."/>
            <person name="Buchanan P."/>
            <person name="Buyck B."/>
            <person name="Bense V."/>
            <person name="Catcheside P."/>
            <person name="Chovatia M."/>
            <person name="Cooper J."/>
            <person name="Damon W."/>
            <person name="Desjardin D."/>
            <person name="Finy P."/>
            <person name="Geml J."/>
            <person name="Haridas S."/>
            <person name="Hughes K."/>
            <person name="Justo A."/>
            <person name="Karasinski D."/>
            <person name="Kautmanova I."/>
            <person name="Kiss B."/>
            <person name="Kocsube S."/>
            <person name="Kotiranta H."/>
            <person name="LaButti K.M."/>
            <person name="Lechner B.E."/>
            <person name="Liimatainen K."/>
            <person name="Lipzen A."/>
            <person name="Lukacs Z."/>
            <person name="Mihaltcheva S."/>
            <person name="Morgado L.N."/>
            <person name="Niskanen T."/>
            <person name="Noordeloos M.E."/>
            <person name="Ohm R.A."/>
            <person name="Ortiz-Santana B."/>
            <person name="Ovrebo C."/>
            <person name="Racz N."/>
            <person name="Riley R."/>
            <person name="Savchenko A."/>
            <person name="Shiryaev A."/>
            <person name="Soop K."/>
            <person name="Spirin V."/>
            <person name="Szebenyi C."/>
            <person name="Tomsovsky M."/>
            <person name="Tulloss R.E."/>
            <person name="Uehling J."/>
            <person name="Grigoriev I.V."/>
            <person name="Vagvolgyi C."/>
            <person name="Papp T."/>
            <person name="Martin F.M."/>
            <person name="Miettinen O."/>
            <person name="Hibbett D.S."/>
            <person name="Nagy L.G."/>
        </authorList>
    </citation>
    <scope>NUCLEOTIDE SEQUENCE [LARGE SCALE GENOMIC DNA]</scope>
    <source>
        <strain evidence="4 5">FP101781</strain>
    </source>
</reference>
<dbReference type="Pfam" id="PF01965">
    <property type="entry name" value="DJ-1_PfpI"/>
    <property type="match status" value="1"/>
</dbReference>
<dbReference type="GO" id="GO:0005739">
    <property type="term" value="C:mitochondrion"/>
    <property type="evidence" value="ECO:0007669"/>
    <property type="project" value="TreeGrafter"/>
</dbReference>
<evidence type="ECO:0000313" key="5">
    <source>
        <dbReference type="Proteomes" id="UP000298030"/>
    </source>
</evidence>
<comment type="caution">
    <text evidence="4">The sequence shown here is derived from an EMBL/GenBank/DDBJ whole genome shotgun (WGS) entry which is preliminary data.</text>
</comment>
<name>A0A4Y7TFG7_COPMI</name>
<dbReference type="InterPro" id="IPR050325">
    <property type="entry name" value="Prot/Nucl_acid_deglycase"/>
</dbReference>
<gene>
    <name evidence="4" type="ORF">FA13DRAFT_1627778</name>
</gene>
<dbReference type="CDD" id="cd03135">
    <property type="entry name" value="GATase1_DJ-1"/>
    <property type="match status" value="1"/>
</dbReference>
<dbReference type="GO" id="GO:0006979">
    <property type="term" value="P:response to oxidative stress"/>
    <property type="evidence" value="ECO:0007669"/>
    <property type="project" value="TreeGrafter"/>
</dbReference>
<dbReference type="Proteomes" id="UP000298030">
    <property type="component" value="Unassembled WGS sequence"/>
</dbReference>
<dbReference type="STRING" id="71717.A0A4Y7TFG7"/>
<dbReference type="Gene3D" id="3.40.50.880">
    <property type="match status" value="1"/>
</dbReference>
<dbReference type="EC" id="4.2.1.130" evidence="1"/>
<dbReference type="PANTHER" id="PTHR48094">
    <property type="entry name" value="PROTEIN/NUCLEIC ACID DEGLYCASE DJ-1-RELATED"/>
    <property type="match status" value="1"/>
</dbReference>
<dbReference type="GO" id="GO:1903189">
    <property type="term" value="P:glyoxal metabolic process"/>
    <property type="evidence" value="ECO:0007669"/>
    <property type="project" value="TreeGrafter"/>
</dbReference>